<dbReference type="PROSITE" id="PS50048">
    <property type="entry name" value="ZN2_CY6_FUNGAL_2"/>
    <property type="match status" value="1"/>
</dbReference>
<evidence type="ECO:0000313" key="8">
    <source>
        <dbReference type="EMBL" id="KAF2010353.1"/>
    </source>
</evidence>
<feature type="compositionally biased region" description="Polar residues" evidence="6">
    <location>
        <begin position="93"/>
        <end position="108"/>
    </location>
</feature>
<evidence type="ECO:0000259" key="7">
    <source>
        <dbReference type="PROSITE" id="PS50048"/>
    </source>
</evidence>
<keyword evidence="4" id="KW-0804">Transcription</keyword>
<accession>A0A6A5XBS8</accession>
<keyword evidence="2" id="KW-0862">Zinc</keyword>
<dbReference type="RefSeq" id="XP_033378692.1">
    <property type="nucleotide sequence ID" value="XM_033534404.1"/>
</dbReference>
<dbReference type="GO" id="GO:0000981">
    <property type="term" value="F:DNA-binding transcription factor activity, RNA polymerase II-specific"/>
    <property type="evidence" value="ECO:0007669"/>
    <property type="project" value="InterPro"/>
</dbReference>
<evidence type="ECO:0000313" key="9">
    <source>
        <dbReference type="Proteomes" id="UP000799778"/>
    </source>
</evidence>
<evidence type="ECO:0000256" key="2">
    <source>
        <dbReference type="ARBA" id="ARBA00022833"/>
    </source>
</evidence>
<protein>
    <recommendedName>
        <fullName evidence="7">Zn(2)-C6 fungal-type domain-containing protein</fullName>
    </recommendedName>
</protein>
<feature type="region of interest" description="Disordered" evidence="6">
    <location>
        <begin position="1"/>
        <end position="26"/>
    </location>
</feature>
<keyword evidence="9" id="KW-1185">Reference proteome</keyword>
<dbReference type="CDD" id="cd00067">
    <property type="entry name" value="GAL4"/>
    <property type="match status" value="1"/>
</dbReference>
<dbReference type="AlphaFoldDB" id="A0A6A5XBS8"/>
<evidence type="ECO:0000256" key="1">
    <source>
        <dbReference type="ARBA" id="ARBA00022723"/>
    </source>
</evidence>
<organism evidence="8 9">
    <name type="scientific">Aaosphaeria arxii CBS 175.79</name>
    <dbReference type="NCBI Taxonomy" id="1450172"/>
    <lineage>
        <taxon>Eukaryota</taxon>
        <taxon>Fungi</taxon>
        <taxon>Dikarya</taxon>
        <taxon>Ascomycota</taxon>
        <taxon>Pezizomycotina</taxon>
        <taxon>Dothideomycetes</taxon>
        <taxon>Pleosporomycetidae</taxon>
        <taxon>Pleosporales</taxon>
        <taxon>Pleosporales incertae sedis</taxon>
        <taxon>Aaosphaeria</taxon>
    </lineage>
</organism>
<proteinExistence type="predicted"/>
<dbReference type="PANTHER" id="PTHR47660">
    <property type="entry name" value="TRANSCRIPTION FACTOR WITH C2H2 AND ZN(2)-CYS(6) DNA BINDING DOMAIN (EUROFUNG)-RELATED-RELATED"/>
    <property type="match status" value="1"/>
</dbReference>
<evidence type="ECO:0000256" key="3">
    <source>
        <dbReference type="ARBA" id="ARBA00023015"/>
    </source>
</evidence>
<dbReference type="GeneID" id="54291801"/>
<dbReference type="InterPro" id="IPR036864">
    <property type="entry name" value="Zn2-C6_fun-type_DNA-bd_sf"/>
</dbReference>
<dbReference type="SMART" id="SM00066">
    <property type="entry name" value="GAL4"/>
    <property type="match status" value="1"/>
</dbReference>
<evidence type="ECO:0000256" key="5">
    <source>
        <dbReference type="ARBA" id="ARBA00023242"/>
    </source>
</evidence>
<keyword evidence="5" id="KW-0539">Nucleus</keyword>
<dbReference type="Gene3D" id="4.10.240.10">
    <property type="entry name" value="Zn(2)-C6 fungal-type DNA-binding domain"/>
    <property type="match status" value="1"/>
</dbReference>
<evidence type="ECO:0000256" key="4">
    <source>
        <dbReference type="ARBA" id="ARBA00023163"/>
    </source>
</evidence>
<feature type="compositionally biased region" description="Polar residues" evidence="6">
    <location>
        <begin position="1"/>
        <end position="14"/>
    </location>
</feature>
<name>A0A6A5XBS8_9PLEO</name>
<reference evidence="8" key="1">
    <citation type="journal article" date="2020" name="Stud. Mycol.">
        <title>101 Dothideomycetes genomes: a test case for predicting lifestyles and emergence of pathogens.</title>
        <authorList>
            <person name="Haridas S."/>
            <person name="Albert R."/>
            <person name="Binder M."/>
            <person name="Bloem J."/>
            <person name="Labutti K."/>
            <person name="Salamov A."/>
            <person name="Andreopoulos B."/>
            <person name="Baker S."/>
            <person name="Barry K."/>
            <person name="Bills G."/>
            <person name="Bluhm B."/>
            <person name="Cannon C."/>
            <person name="Castanera R."/>
            <person name="Culley D."/>
            <person name="Daum C."/>
            <person name="Ezra D."/>
            <person name="Gonzalez J."/>
            <person name="Henrissat B."/>
            <person name="Kuo A."/>
            <person name="Liang C."/>
            <person name="Lipzen A."/>
            <person name="Lutzoni F."/>
            <person name="Magnuson J."/>
            <person name="Mondo S."/>
            <person name="Nolan M."/>
            <person name="Ohm R."/>
            <person name="Pangilinan J."/>
            <person name="Park H.-J."/>
            <person name="Ramirez L."/>
            <person name="Alfaro M."/>
            <person name="Sun H."/>
            <person name="Tritt A."/>
            <person name="Yoshinaga Y."/>
            <person name="Zwiers L.-H."/>
            <person name="Turgeon B."/>
            <person name="Goodwin S."/>
            <person name="Spatafora J."/>
            <person name="Crous P."/>
            <person name="Grigoriev I."/>
        </authorList>
    </citation>
    <scope>NUCLEOTIDE SEQUENCE</scope>
    <source>
        <strain evidence="8">CBS 175.79</strain>
    </source>
</reference>
<dbReference type="EMBL" id="ML978076">
    <property type="protein sequence ID" value="KAF2010353.1"/>
    <property type="molecule type" value="Genomic_DNA"/>
</dbReference>
<feature type="region of interest" description="Disordered" evidence="6">
    <location>
        <begin position="64"/>
        <end position="111"/>
    </location>
</feature>
<dbReference type="OrthoDB" id="40579at2759"/>
<evidence type="ECO:0000256" key="6">
    <source>
        <dbReference type="SAM" id="MobiDB-lite"/>
    </source>
</evidence>
<keyword evidence="1" id="KW-0479">Metal-binding</keyword>
<feature type="domain" description="Zn(2)-C6 fungal-type" evidence="7">
    <location>
        <begin position="38"/>
        <end position="66"/>
    </location>
</feature>
<keyword evidence="3" id="KW-0805">Transcription regulation</keyword>
<sequence>MNSSIKVDPNTNPTSQPPAALPKYHNPYTKMSSRRAIACTICAKAKTKCDKLVPSCSRCTAKGLQCEPRSTRRTSDNSYRNPRKHLVSPKRYPTTNSIPNMSRHSSPRSVPDRHRLVRAVSQMDFHQAAKFGQHRPDFATMSMLTPLQTYTPHIVDECYSYSSSPEQNMSAYTQPPLEKNKYLSSGRLTPQTPESVVYNEPVNIMDPFDPYMDQSTWTHDGQIPIGLGFGDEVPGLMPSDQLWSGSEADVVNTTSMGSMGTFETPLCGSPGPMNAWPNQAVSMSPPQLPHSRAVPALSMSESSVHDFDSSPNNNQDEWPTYMGHQETSTPYFDSLKAMSKSPQVWDDNMLHTAAY</sequence>
<dbReference type="Pfam" id="PF00172">
    <property type="entry name" value="Zn_clus"/>
    <property type="match status" value="1"/>
</dbReference>
<dbReference type="PRINTS" id="PR00755">
    <property type="entry name" value="AFLATOXINBRP"/>
</dbReference>
<gene>
    <name evidence="8" type="ORF">BU24DRAFT_56786</name>
</gene>
<dbReference type="GO" id="GO:0008270">
    <property type="term" value="F:zinc ion binding"/>
    <property type="evidence" value="ECO:0007669"/>
    <property type="project" value="InterPro"/>
</dbReference>
<dbReference type="Proteomes" id="UP000799778">
    <property type="component" value="Unassembled WGS sequence"/>
</dbReference>
<dbReference type="PROSITE" id="PS00463">
    <property type="entry name" value="ZN2_CY6_FUNGAL_1"/>
    <property type="match status" value="1"/>
</dbReference>
<dbReference type="InterPro" id="IPR001138">
    <property type="entry name" value="Zn2Cys6_DnaBD"/>
</dbReference>
<dbReference type="SUPFAM" id="SSF57701">
    <property type="entry name" value="Zn2/Cys6 DNA-binding domain"/>
    <property type="match status" value="1"/>
</dbReference>